<dbReference type="EC" id="4.3.2.1" evidence="2 6"/>
<feature type="domain" description="Argininosuccinate lyase C-terminal" evidence="8">
    <location>
        <begin position="364"/>
        <end position="432"/>
    </location>
</feature>
<evidence type="ECO:0000313" key="9">
    <source>
        <dbReference type="EMBL" id="MCU6685605.1"/>
    </source>
</evidence>
<dbReference type="HAMAP" id="MF_00006">
    <property type="entry name" value="Arg_succ_lyase"/>
    <property type="match status" value="1"/>
</dbReference>
<keyword evidence="10" id="KW-1185">Reference proteome</keyword>
<protein>
    <recommendedName>
        <fullName evidence="2 6">Argininosuccinate lyase</fullName>
        <shortName evidence="6">ASAL</shortName>
        <ecNumber evidence="2 6">4.3.2.1</ecNumber>
    </recommendedName>
    <alternativeName>
        <fullName evidence="6">Arginosuccinase</fullName>
    </alternativeName>
</protein>
<dbReference type="InterPro" id="IPR000362">
    <property type="entry name" value="Fumarate_lyase_fam"/>
</dbReference>
<evidence type="ECO:0000256" key="6">
    <source>
        <dbReference type="HAMAP-Rule" id="MF_00006"/>
    </source>
</evidence>
<dbReference type="EMBL" id="JAOQJU010000002">
    <property type="protein sequence ID" value="MCU6685605.1"/>
    <property type="molecule type" value="Genomic_DNA"/>
</dbReference>
<dbReference type="RefSeq" id="WP_158368153.1">
    <property type="nucleotide sequence ID" value="NZ_JAOQJU010000002.1"/>
</dbReference>
<evidence type="ECO:0000256" key="3">
    <source>
        <dbReference type="ARBA" id="ARBA00022571"/>
    </source>
</evidence>
<name>A0ABT2RJR1_9FIRM</name>
<sequence length="459" mass="51966">MAQLWGGRFTKETDQLVYNFNASISFDKKLYAQDIRGSIAHVMMLAKQGILTDAEKDQIIEGLEGILSDIERGKLVISEQCEDIHSFVEATLIERIGNAGKKLHTGRSRNDQVALDMKMYARDEVLLVDNLIEDMLHVLLSIMEENTETFMPGFTHLQKAQPITLAHHMGAYFEMFRRDHERLKSIYERMDTCPLGSGALAGTTYPLDREYSATLLGFEKPTMNSMDGVSDRDYLIEFLSALSVIMMHLSRFSEEVIIWNSNEYQFVEIDDAYSTGSSIMPQKKNPDIAELVRGKTGRVYGALMSLLTTMKGIPLAYNKDMQEDKEMVFDAIDTVKDCLTLFTGMIRTMQFKKDRMEASAKNGFTNATDAADYLVNHGVPFRDAHGIVGQLVLYCIQKGIALDDMELSEFQEISPVFEEDIYEAIRMDTCVNKRVTTGAPGKAAMEEAIESYKKYLQEY</sequence>
<dbReference type="PROSITE" id="PS00163">
    <property type="entry name" value="FUMARATE_LYASES"/>
    <property type="match status" value="1"/>
</dbReference>
<organism evidence="9 10">
    <name type="scientific">Dorea acetigenes</name>
    <dbReference type="NCBI Taxonomy" id="2981787"/>
    <lineage>
        <taxon>Bacteria</taxon>
        <taxon>Bacillati</taxon>
        <taxon>Bacillota</taxon>
        <taxon>Clostridia</taxon>
        <taxon>Lachnospirales</taxon>
        <taxon>Lachnospiraceae</taxon>
        <taxon>Dorea</taxon>
    </lineage>
</organism>
<dbReference type="CDD" id="cd01359">
    <property type="entry name" value="Argininosuccinate_lyase"/>
    <property type="match status" value="1"/>
</dbReference>
<keyword evidence="6" id="KW-0963">Cytoplasm</keyword>
<comment type="similarity">
    <text evidence="6">Belongs to the lyase 1 family. Argininosuccinate lyase subfamily.</text>
</comment>
<evidence type="ECO:0000256" key="2">
    <source>
        <dbReference type="ARBA" id="ARBA00012338"/>
    </source>
</evidence>
<reference evidence="9 10" key="1">
    <citation type="journal article" date="2021" name="ISME Commun">
        <title>Automated analysis of genomic sequences facilitates high-throughput and comprehensive description of bacteria.</title>
        <authorList>
            <person name="Hitch T.C.A."/>
        </authorList>
    </citation>
    <scope>NUCLEOTIDE SEQUENCE [LARGE SCALE GENOMIC DNA]</scope>
    <source>
        <strain evidence="9 10">Sanger_03</strain>
    </source>
</reference>
<keyword evidence="4 6" id="KW-0028">Amino-acid biosynthesis</keyword>
<dbReference type="PANTHER" id="PTHR43814:SF1">
    <property type="entry name" value="ARGININOSUCCINATE LYASE"/>
    <property type="match status" value="1"/>
</dbReference>
<comment type="subcellular location">
    <subcellularLocation>
        <location evidence="6">Cytoplasm</location>
    </subcellularLocation>
</comment>
<feature type="domain" description="Fumarate lyase N-terminal" evidence="7">
    <location>
        <begin position="7"/>
        <end position="301"/>
    </location>
</feature>
<evidence type="ECO:0000256" key="1">
    <source>
        <dbReference type="ARBA" id="ARBA00004941"/>
    </source>
</evidence>
<dbReference type="InterPro" id="IPR024083">
    <property type="entry name" value="Fumarase/histidase_N"/>
</dbReference>
<evidence type="ECO:0000256" key="5">
    <source>
        <dbReference type="ARBA" id="ARBA00023239"/>
    </source>
</evidence>
<dbReference type="InterPro" id="IPR009049">
    <property type="entry name" value="Argininosuccinate_lyase"/>
</dbReference>
<evidence type="ECO:0000259" key="8">
    <source>
        <dbReference type="Pfam" id="PF14698"/>
    </source>
</evidence>
<dbReference type="InterPro" id="IPR020557">
    <property type="entry name" value="Fumarate_lyase_CS"/>
</dbReference>
<dbReference type="InterPro" id="IPR022761">
    <property type="entry name" value="Fumarate_lyase_N"/>
</dbReference>
<dbReference type="Proteomes" id="UP001652431">
    <property type="component" value="Unassembled WGS sequence"/>
</dbReference>
<dbReference type="InterPro" id="IPR029419">
    <property type="entry name" value="Arg_succ_lyase_C"/>
</dbReference>
<keyword evidence="3 6" id="KW-0055">Arginine biosynthesis</keyword>
<dbReference type="Gene3D" id="1.10.40.30">
    <property type="entry name" value="Fumarase/aspartase (C-terminal domain)"/>
    <property type="match status" value="1"/>
</dbReference>
<dbReference type="InterPro" id="IPR008948">
    <property type="entry name" value="L-Aspartase-like"/>
</dbReference>
<dbReference type="SUPFAM" id="SSF48557">
    <property type="entry name" value="L-aspartase-like"/>
    <property type="match status" value="1"/>
</dbReference>
<evidence type="ECO:0000259" key="7">
    <source>
        <dbReference type="Pfam" id="PF00206"/>
    </source>
</evidence>
<dbReference type="NCBIfam" id="TIGR00838">
    <property type="entry name" value="argH"/>
    <property type="match status" value="1"/>
</dbReference>
<keyword evidence="5 6" id="KW-0456">Lyase</keyword>
<comment type="pathway">
    <text evidence="1 6">Amino-acid biosynthesis; L-arginine biosynthesis; L-arginine from L-ornithine and carbamoyl phosphate: step 3/3.</text>
</comment>
<dbReference type="Gene3D" id="1.20.200.10">
    <property type="entry name" value="Fumarase/aspartase (Central domain)"/>
    <property type="match status" value="1"/>
</dbReference>
<dbReference type="PRINTS" id="PR00149">
    <property type="entry name" value="FUMRATELYASE"/>
</dbReference>
<comment type="catalytic activity">
    <reaction evidence="6">
        <text>2-(N(omega)-L-arginino)succinate = fumarate + L-arginine</text>
        <dbReference type="Rhea" id="RHEA:24020"/>
        <dbReference type="ChEBI" id="CHEBI:29806"/>
        <dbReference type="ChEBI" id="CHEBI:32682"/>
        <dbReference type="ChEBI" id="CHEBI:57472"/>
        <dbReference type="EC" id="4.3.2.1"/>
    </reaction>
</comment>
<dbReference type="GO" id="GO:0004056">
    <property type="term" value="F:argininosuccinate lyase activity"/>
    <property type="evidence" value="ECO:0007669"/>
    <property type="project" value="UniProtKB-EC"/>
</dbReference>
<dbReference type="PRINTS" id="PR00145">
    <property type="entry name" value="ARGSUCLYASE"/>
</dbReference>
<evidence type="ECO:0000256" key="4">
    <source>
        <dbReference type="ARBA" id="ARBA00022605"/>
    </source>
</evidence>
<dbReference type="PANTHER" id="PTHR43814">
    <property type="entry name" value="ARGININOSUCCINATE LYASE"/>
    <property type="match status" value="1"/>
</dbReference>
<dbReference type="Gene3D" id="1.10.275.10">
    <property type="entry name" value="Fumarase/aspartase (N-terminal domain)"/>
    <property type="match status" value="1"/>
</dbReference>
<dbReference type="Pfam" id="PF14698">
    <property type="entry name" value="ASL_C2"/>
    <property type="match status" value="1"/>
</dbReference>
<comment type="caution">
    <text evidence="9">The sequence shown here is derived from an EMBL/GenBank/DDBJ whole genome shotgun (WGS) entry which is preliminary data.</text>
</comment>
<proteinExistence type="inferred from homology"/>
<accession>A0ABT2RJR1</accession>
<dbReference type="Pfam" id="PF00206">
    <property type="entry name" value="Lyase_1"/>
    <property type="match status" value="1"/>
</dbReference>
<evidence type="ECO:0000313" key="10">
    <source>
        <dbReference type="Proteomes" id="UP001652431"/>
    </source>
</evidence>
<gene>
    <name evidence="6 9" type="primary">argH</name>
    <name evidence="9" type="ORF">OCV99_03365</name>
</gene>